<dbReference type="AlphaFoldDB" id="A0A917DCK4"/>
<evidence type="ECO:0000259" key="11">
    <source>
        <dbReference type="Pfam" id="PF00266"/>
    </source>
</evidence>
<evidence type="ECO:0000256" key="2">
    <source>
        <dbReference type="ARBA" id="ARBA00003120"/>
    </source>
</evidence>
<keyword evidence="5" id="KW-0808">Transferase</keyword>
<dbReference type="InterPro" id="IPR016454">
    <property type="entry name" value="Cysteine_dSase"/>
</dbReference>
<reference evidence="12" key="1">
    <citation type="journal article" date="2014" name="Int. J. Syst. Evol. Microbiol.">
        <title>Complete genome sequence of Corynebacterium casei LMG S-19264T (=DSM 44701T), isolated from a smear-ripened cheese.</title>
        <authorList>
            <consortium name="US DOE Joint Genome Institute (JGI-PGF)"/>
            <person name="Walter F."/>
            <person name="Albersmeier A."/>
            <person name="Kalinowski J."/>
            <person name="Ruckert C."/>
        </authorList>
    </citation>
    <scope>NUCLEOTIDE SEQUENCE</scope>
    <source>
        <strain evidence="12">CGMCC 1.15493</strain>
    </source>
</reference>
<proteinExistence type="inferred from homology"/>
<dbReference type="InterPro" id="IPR015422">
    <property type="entry name" value="PyrdxlP-dep_Trfase_small"/>
</dbReference>
<organism evidence="12 13">
    <name type="scientific">Aureimonas glaciei</name>
    <dbReference type="NCBI Taxonomy" id="1776957"/>
    <lineage>
        <taxon>Bacteria</taxon>
        <taxon>Pseudomonadati</taxon>
        <taxon>Pseudomonadota</taxon>
        <taxon>Alphaproteobacteria</taxon>
        <taxon>Hyphomicrobiales</taxon>
        <taxon>Aurantimonadaceae</taxon>
        <taxon>Aureimonas</taxon>
    </lineage>
</organism>
<reference evidence="12" key="2">
    <citation type="submission" date="2020-09" db="EMBL/GenBank/DDBJ databases">
        <authorList>
            <person name="Sun Q."/>
            <person name="Zhou Y."/>
        </authorList>
    </citation>
    <scope>NUCLEOTIDE SEQUENCE</scope>
    <source>
        <strain evidence="12">CGMCC 1.15493</strain>
    </source>
</reference>
<dbReference type="EMBL" id="BMJJ01000007">
    <property type="protein sequence ID" value="GGD25334.1"/>
    <property type="molecule type" value="Genomic_DNA"/>
</dbReference>
<dbReference type="Proteomes" id="UP000613160">
    <property type="component" value="Unassembled WGS sequence"/>
</dbReference>
<dbReference type="PANTHER" id="PTHR11601:SF34">
    <property type="entry name" value="CYSTEINE DESULFURASE"/>
    <property type="match status" value="1"/>
</dbReference>
<dbReference type="InterPro" id="IPR000192">
    <property type="entry name" value="Aminotrans_V_dom"/>
</dbReference>
<dbReference type="Pfam" id="PF00266">
    <property type="entry name" value="Aminotran_5"/>
    <property type="match status" value="1"/>
</dbReference>
<evidence type="ECO:0000313" key="12">
    <source>
        <dbReference type="EMBL" id="GGD25334.1"/>
    </source>
</evidence>
<gene>
    <name evidence="12" type="ORF">GCM10011335_30370</name>
</gene>
<keyword evidence="9" id="KW-0411">Iron-sulfur</keyword>
<dbReference type="PANTHER" id="PTHR11601">
    <property type="entry name" value="CYSTEINE DESULFURYLASE FAMILY MEMBER"/>
    <property type="match status" value="1"/>
</dbReference>
<keyword evidence="6" id="KW-0479">Metal-binding</keyword>
<comment type="function">
    <text evidence="2">Catalyzes the removal of elemental sulfur atoms from cysteine to produce alanine. Seems to participate in the biosynthesis of the nitrogenase metalloclusters by providing the inorganic sulfur required for the Fe-S core formation.</text>
</comment>
<comment type="similarity">
    <text evidence="3">Belongs to the class-V pyridoxal-phosphate-dependent aminotransferase family. NifS/IscS subfamily.</text>
</comment>
<dbReference type="PIRSF" id="PIRSF005572">
    <property type="entry name" value="NifS"/>
    <property type="match status" value="1"/>
</dbReference>
<feature type="domain" description="Aminotransferase class V" evidence="11">
    <location>
        <begin position="8"/>
        <end position="376"/>
    </location>
</feature>
<dbReference type="GO" id="GO:0046872">
    <property type="term" value="F:metal ion binding"/>
    <property type="evidence" value="ECO:0007669"/>
    <property type="project" value="UniProtKB-KW"/>
</dbReference>
<dbReference type="Gene3D" id="1.10.260.50">
    <property type="match status" value="1"/>
</dbReference>
<evidence type="ECO:0000256" key="3">
    <source>
        <dbReference type="ARBA" id="ARBA00006490"/>
    </source>
</evidence>
<dbReference type="Gene3D" id="3.40.640.10">
    <property type="entry name" value="Type I PLP-dependent aspartate aminotransferase-like (Major domain)"/>
    <property type="match status" value="1"/>
</dbReference>
<evidence type="ECO:0000256" key="1">
    <source>
        <dbReference type="ARBA" id="ARBA00001933"/>
    </source>
</evidence>
<dbReference type="InterPro" id="IPR015424">
    <property type="entry name" value="PyrdxlP-dep_Trfase"/>
</dbReference>
<dbReference type="SUPFAM" id="SSF53383">
    <property type="entry name" value="PLP-dependent transferases"/>
    <property type="match status" value="1"/>
</dbReference>
<keyword evidence="7" id="KW-0663">Pyridoxal phosphate</keyword>
<evidence type="ECO:0000313" key="13">
    <source>
        <dbReference type="Proteomes" id="UP000613160"/>
    </source>
</evidence>
<name>A0A917DCK4_9HYPH</name>
<comment type="cofactor">
    <cofactor evidence="1">
        <name>pyridoxal 5'-phosphate</name>
        <dbReference type="ChEBI" id="CHEBI:597326"/>
    </cofactor>
</comment>
<evidence type="ECO:0000256" key="6">
    <source>
        <dbReference type="ARBA" id="ARBA00022723"/>
    </source>
</evidence>
<comment type="catalytic activity">
    <reaction evidence="10">
        <text>(sulfur carrier)-H + L-cysteine = (sulfur carrier)-SH + L-alanine</text>
        <dbReference type="Rhea" id="RHEA:43892"/>
        <dbReference type="Rhea" id="RHEA-COMP:14737"/>
        <dbReference type="Rhea" id="RHEA-COMP:14739"/>
        <dbReference type="ChEBI" id="CHEBI:29917"/>
        <dbReference type="ChEBI" id="CHEBI:35235"/>
        <dbReference type="ChEBI" id="CHEBI:57972"/>
        <dbReference type="ChEBI" id="CHEBI:64428"/>
        <dbReference type="EC" id="2.8.1.7"/>
    </reaction>
</comment>
<dbReference type="InterPro" id="IPR015421">
    <property type="entry name" value="PyrdxlP-dep_Trfase_major"/>
</dbReference>
<dbReference type="Gene3D" id="3.90.1150.10">
    <property type="entry name" value="Aspartate Aminotransferase, domain 1"/>
    <property type="match status" value="1"/>
</dbReference>
<dbReference type="GO" id="GO:0051536">
    <property type="term" value="F:iron-sulfur cluster binding"/>
    <property type="evidence" value="ECO:0007669"/>
    <property type="project" value="UniProtKB-KW"/>
</dbReference>
<keyword evidence="8" id="KW-0408">Iron</keyword>
<evidence type="ECO:0000256" key="4">
    <source>
        <dbReference type="ARBA" id="ARBA00013558"/>
    </source>
</evidence>
<dbReference type="GO" id="GO:0031071">
    <property type="term" value="F:cysteine desulfurase activity"/>
    <property type="evidence" value="ECO:0007669"/>
    <property type="project" value="UniProtKB-EC"/>
</dbReference>
<evidence type="ECO:0000256" key="8">
    <source>
        <dbReference type="ARBA" id="ARBA00023004"/>
    </source>
</evidence>
<evidence type="ECO:0000256" key="5">
    <source>
        <dbReference type="ARBA" id="ARBA00022679"/>
    </source>
</evidence>
<evidence type="ECO:0000256" key="10">
    <source>
        <dbReference type="ARBA" id="ARBA00050776"/>
    </source>
</evidence>
<keyword evidence="13" id="KW-1185">Reference proteome</keyword>
<sequence length="397" mass="40688">MTDRDRRTYLDYNASAPLLPEARAALVDCLDVSGNPSSVHSEGRRAQAIVEAARRQVAGLVGGNPENLVFTSGATEAAATCLTPNWIVGGERISLSALAVADSDHPATREGGRFDPSVVTRLPIDAEGQLRLGALDQWRQALTPGSQAMLCLTLANSETGIVQNLQPIRDILAGGGVRLVLDVVQAAGRLPLDIAALGADALLISGHKIGAAKGVGAYVLADGARRPVPLLTGGGQERRQRGGTQAVPLIASFGAAASVAASRLAAGDSRLATLGRHLVSALAGSLPSGLLLGTADTRLPNTVAITVPGLNAETAQMALDLDGFAVSSGSACSSGKVGASHVLKAMQDGGLDIDASAGAIRISFGYETSEDELDRLVVALKRLVTRVENSRSGHRAA</sequence>
<protein>
    <recommendedName>
        <fullName evidence="4">Cysteine desulfurase</fullName>
    </recommendedName>
</protein>
<accession>A0A917DCK4</accession>
<evidence type="ECO:0000256" key="9">
    <source>
        <dbReference type="ARBA" id="ARBA00023014"/>
    </source>
</evidence>
<evidence type="ECO:0000256" key="7">
    <source>
        <dbReference type="ARBA" id="ARBA00022898"/>
    </source>
</evidence>
<comment type="caution">
    <text evidence="12">The sequence shown here is derived from an EMBL/GenBank/DDBJ whole genome shotgun (WGS) entry which is preliminary data.</text>
</comment>